<gene>
    <name evidence="2" type="ORF">BpHYR1_020164</name>
</gene>
<keyword evidence="1" id="KW-0732">Signal</keyword>
<keyword evidence="3" id="KW-1185">Reference proteome</keyword>
<sequence>MNIGLKSLMARLVFCLLLALMMQLMCSVGVSHQSSSYESDINPVDDFNSRMRSMSLDQIKKNRLFPSDAFFKELIRVTNLKLKAHPNYQLLHKFLKDLKKKKYDTNFGEEDTDDYSYQGKFRF</sequence>
<protein>
    <submittedName>
        <fullName evidence="2">Uncharacterized protein</fullName>
    </submittedName>
</protein>
<feature type="signal peptide" evidence="1">
    <location>
        <begin position="1"/>
        <end position="27"/>
    </location>
</feature>
<evidence type="ECO:0000313" key="3">
    <source>
        <dbReference type="Proteomes" id="UP000276133"/>
    </source>
</evidence>
<dbReference type="OrthoDB" id="10427481at2759"/>
<dbReference type="Proteomes" id="UP000276133">
    <property type="component" value="Unassembled WGS sequence"/>
</dbReference>
<name>A0A3M7QQE8_BRAPC</name>
<accession>A0A3M7QQE8</accession>
<organism evidence="2 3">
    <name type="scientific">Brachionus plicatilis</name>
    <name type="common">Marine rotifer</name>
    <name type="synonym">Brachionus muelleri</name>
    <dbReference type="NCBI Taxonomy" id="10195"/>
    <lineage>
        <taxon>Eukaryota</taxon>
        <taxon>Metazoa</taxon>
        <taxon>Spiralia</taxon>
        <taxon>Gnathifera</taxon>
        <taxon>Rotifera</taxon>
        <taxon>Eurotatoria</taxon>
        <taxon>Monogononta</taxon>
        <taxon>Pseudotrocha</taxon>
        <taxon>Ploima</taxon>
        <taxon>Brachionidae</taxon>
        <taxon>Brachionus</taxon>
    </lineage>
</organism>
<dbReference type="AlphaFoldDB" id="A0A3M7QQE8"/>
<reference evidence="2 3" key="1">
    <citation type="journal article" date="2018" name="Sci. Rep.">
        <title>Genomic signatures of local adaptation to the degree of environmental predictability in rotifers.</title>
        <authorList>
            <person name="Franch-Gras L."/>
            <person name="Hahn C."/>
            <person name="Garcia-Roger E.M."/>
            <person name="Carmona M.J."/>
            <person name="Serra M."/>
            <person name="Gomez A."/>
        </authorList>
    </citation>
    <scope>NUCLEOTIDE SEQUENCE [LARGE SCALE GENOMIC DNA]</scope>
    <source>
        <strain evidence="2">HYR1</strain>
    </source>
</reference>
<proteinExistence type="predicted"/>
<evidence type="ECO:0000256" key="1">
    <source>
        <dbReference type="SAM" id="SignalP"/>
    </source>
</evidence>
<comment type="caution">
    <text evidence="2">The sequence shown here is derived from an EMBL/GenBank/DDBJ whole genome shotgun (WGS) entry which is preliminary data.</text>
</comment>
<feature type="chain" id="PRO_5018173050" evidence="1">
    <location>
        <begin position="28"/>
        <end position="123"/>
    </location>
</feature>
<dbReference type="EMBL" id="REGN01005393">
    <property type="protein sequence ID" value="RNA13503.1"/>
    <property type="molecule type" value="Genomic_DNA"/>
</dbReference>
<evidence type="ECO:0000313" key="2">
    <source>
        <dbReference type="EMBL" id="RNA13503.1"/>
    </source>
</evidence>